<keyword evidence="3" id="KW-1185">Reference proteome</keyword>
<evidence type="ECO:0000313" key="3">
    <source>
        <dbReference type="Proteomes" id="UP001443914"/>
    </source>
</evidence>
<dbReference type="EMBL" id="JBDFQZ010000006">
    <property type="protein sequence ID" value="KAK9713106.1"/>
    <property type="molecule type" value="Genomic_DNA"/>
</dbReference>
<gene>
    <name evidence="2" type="ORF">RND81_06G003200</name>
</gene>
<evidence type="ECO:0000313" key="2">
    <source>
        <dbReference type="EMBL" id="KAK9713106.1"/>
    </source>
</evidence>
<name>A0AAW1K4P8_SAPOF</name>
<feature type="region of interest" description="Disordered" evidence="1">
    <location>
        <begin position="174"/>
        <end position="194"/>
    </location>
</feature>
<dbReference type="Proteomes" id="UP001443914">
    <property type="component" value="Unassembled WGS sequence"/>
</dbReference>
<sequence length="194" mass="22484">MEHQVNGVPLGRHSLARKKLHQPETFQVKQLKEQSNKSGSNKQNAEEEANIRAELEMDIEKDLEDELKAQICRLALRLHRLYQHQHQHQHNKHITKTKKKSGVSEIKIRINKDGETKVDIIEMNKKPPHHRVVPLHVPKQNNSKYGAKKFEWTKSLRSGHPKSSIQVIRSKVDGAKQGERFPRGSRTNQYISLP</sequence>
<accession>A0AAW1K4P8</accession>
<protein>
    <submittedName>
        <fullName evidence="2">Uncharacterized protein</fullName>
    </submittedName>
</protein>
<evidence type="ECO:0000256" key="1">
    <source>
        <dbReference type="SAM" id="MobiDB-lite"/>
    </source>
</evidence>
<proteinExistence type="predicted"/>
<feature type="compositionally biased region" description="Polar residues" evidence="1">
    <location>
        <begin position="185"/>
        <end position="194"/>
    </location>
</feature>
<organism evidence="2 3">
    <name type="scientific">Saponaria officinalis</name>
    <name type="common">Common soapwort</name>
    <name type="synonym">Lychnis saponaria</name>
    <dbReference type="NCBI Taxonomy" id="3572"/>
    <lineage>
        <taxon>Eukaryota</taxon>
        <taxon>Viridiplantae</taxon>
        <taxon>Streptophyta</taxon>
        <taxon>Embryophyta</taxon>
        <taxon>Tracheophyta</taxon>
        <taxon>Spermatophyta</taxon>
        <taxon>Magnoliopsida</taxon>
        <taxon>eudicotyledons</taxon>
        <taxon>Gunneridae</taxon>
        <taxon>Pentapetalae</taxon>
        <taxon>Caryophyllales</taxon>
        <taxon>Caryophyllaceae</taxon>
        <taxon>Caryophylleae</taxon>
        <taxon>Saponaria</taxon>
    </lineage>
</organism>
<reference evidence="2" key="1">
    <citation type="submission" date="2024-03" db="EMBL/GenBank/DDBJ databases">
        <title>WGS assembly of Saponaria officinalis var. Norfolk2.</title>
        <authorList>
            <person name="Jenkins J."/>
            <person name="Shu S."/>
            <person name="Grimwood J."/>
            <person name="Barry K."/>
            <person name="Goodstein D."/>
            <person name="Schmutz J."/>
            <person name="Leebens-Mack J."/>
            <person name="Osbourn A."/>
        </authorList>
    </citation>
    <scope>NUCLEOTIDE SEQUENCE [LARGE SCALE GENOMIC DNA]</scope>
    <source>
        <strain evidence="2">JIC</strain>
    </source>
</reference>
<feature type="region of interest" description="Disordered" evidence="1">
    <location>
        <begin position="1"/>
        <end position="48"/>
    </location>
</feature>
<comment type="caution">
    <text evidence="2">The sequence shown here is derived from an EMBL/GenBank/DDBJ whole genome shotgun (WGS) entry which is preliminary data.</text>
</comment>
<dbReference type="AlphaFoldDB" id="A0AAW1K4P8"/>